<dbReference type="InterPro" id="IPR036236">
    <property type="entry name" value="Znf_C2H2_sf"/>
</dbReference>
<dbReference type="SMART" id="SM00355">
    <property type="entry name" value="ZnF_C2H2"/>
    <property type="match status" value="5"/>
</dbReference>
<evidence type="ECO:0000256" key="1">
    <source>
        <dbReference type="ARBA" id="ARBA00004123"/>
    </source>
</evidence>
<dbReference type="CDD" id="cd18186">
    <property type="entry name" value="BTB_POZ_ZBTB_KLHL-like"/>
    <property type="match status" value="1"/>
</dbReference>
<organism evidence="14 15">
    <name type="scientific">Petromyzon marinus</name>
    <name type="common">Sea lamprey</name>
    <dbReference type="NCBI Taxonomy" id="7757"/>
    <lineage>
        <taxon>Eukaryota</taxon>
        <taxon>Metazoa</taxon>
        <taxon>Chordata</taxon>
        <taxon>Craniata</taxon>
        <taxon>Vertebrata</taxon>
        <taxon>Cyclostomata</taxon>
        <taxon>Hyperoartia</taxon>
        <taxon>Petromyzontiformes</taxon>
        <taxon>Petromyzontidae</taxon>
        <taxon>Petromyzon</taxon>
    </lineage>
</organism>
<comment type="subcellular location">
    <subcellularLocation>
        <location evidence="1">Nucleus</location>
    </subcellularLocation>
</comment>
<dbReference type="SMART" id="SM00225">
    <property type="entry name" value="BTB"/>
    <property type="match status" value="1"/>
</dbReference>
<dbReference type="Gene3D" id="3.30.710.10">
    <property type="entry name" value="Potassium Channel Kv1.1, Chain A"/>
    <property type="match status" value="1"/>
</dbReference>
<accession>A0AAJ7XDQ2</accession>
<gene>
    <name evidence="15" type="primary">LOC116954503</name>
</gene>
<dbReference type="PROSITE" id="PS50097">
    <property type="entry name" value="BTB"/>
    <property type="match status" value="1"/>
</dbReference>
<dbReference type="Proteomes" id="UP001318040">
    <property type="component" value="Chromosome 55"/>
</dbReference>
<dbReference type="GO" id="GO:0000978">
    <property type="term" value="F:RNA polymerase II cis-regulatory region sequence-specific DNA binding"/>
    <property type="evidence" value="ECO:0007669"/>
    <property type="project" value="TreeGrafter"/>
</dbReference>
<name>A0AAJ7XDQ2_PETMA</name>
<feature type="compositionally biased region" description="Basic and acidic residues" evidence="11">
    <location>
        <begin position="168"/>
        <end position="182"/>
    </location>
</feature>
<feature type="compositionally biased region" description="Gly residues" evidence="11">
    <location>
        <begin position="390"/>
        <end position="399"/>
    </location>
</feature>
<feature type="region of interest" description="Disordered" evidence="11">
    <location>
        <begin position="383"/>
        <end position="414"/>
    </location>
</feature>
<dbReference type="RefSeq" id="XP_032830944.1">
    <property type="nucleotide sequence ID" value="XM_032975053.1"/>
</dbReference>
<keyword evidence="14" id="KW-1185">Reference proteome</keyword>
<dbReference type="InterPro" id="IPR011333">
    <property type="entry name" value="SKP1/BTB/POZ_sf"/>
</dbReference>
<evidence type="ECO:0000256" key="3">
    <source>
        <dbReference type="ARBA" id="ARBA00022737"/>
    </source>
</evidence>
<evidence type="ECO:0000256" key="5">
    <source>
        <dbReference type="ARBA" id="ARBA00022833"/>
    </source>
</evidence>
<evidence type="ECO:0000313" key="15">
    <source>
        <dbReference type="RefSeq" id="XP_032830944.1"/>
    </source>
</evidence>
<keyword evidence="7" id="KW-0238">DNA-binding</keyword>
<dbReference type="PROSITE" id="PS00028">
    <property type="entry name" value="ZINC_FINGER_C2H2_1"/>
    <property type="match status" value="1"/>
</dbReference>
<keyword evidence="2" id="KW-0479">Metal-binding</keyword>
<dbReference type="GO" id="GO:0000981">
    <property type="term" value="F:DNA-binding transcription factor activity, RNA polymerase II-specific"/>
    <property type="evidence" value="ECO:0007669"/>
    <property type="project" value="TreeGrafter"/>
</dbReference>
<dbReference type="AlphaFoldDB" id="A0AAJ7XDQ2"/>
<evidence type="ECO:0000256" key="9">
    <source>
        <dbReference type="ARBA" id="ARBA00023242"/>
    </source>
</evidence>
<evidence type="ECO:0000313" key="14">
    <source>
        <dbReference type="Proteomes" id="UP001318040"/>
    </source>
</evidence>
<evidence type="ECO:0000259" key="12">
    <source>
        <dbReference type="PROSITE" id="PS50097"/>
    </source>
</evidence>
<dbReference type="KEGG" id="pmrn:116954503"/>
<dbReference type="InterPro" id="IPR013087">
    <property type="entry name" value="Znf_C2H2_type"/>
</dbReference>
<feature type="domain" description="C2H2-type" evidence="13">
    <location>
        <begin position="333"/>
        <end position="357"/>
    </location>
</feature>
<evidence type="ECO:0000256" key="2">
    <source>
        <dbReference type="ARBA" id="ARBA00022723"/>
    </source>
</evidence>
<feature type="domain" description="BTB" evidence="12">
    <location>
        <begin position="34"/>
        <end position="100"/>
    </location>
</feature>
<feature type="region of interest" description="Disordered" evidence="11">
    <location>
        <begin position="164"/>
        <end position="197"/>
    </location>
</feature>
<feature type="domain" description="C2H2-type" evidence="13">
    <location>
        <begin position="479"/>
        <end position="500"/>
    </location>
</feature>
<dbReference type="InterPro" id="IPR050457">
    <property type="entry name" value="ZnFinger_BTB_dom_contain"/>
</dbReference>
<dbReference type="Pfam" id="PF00651">
    <property type="entry name" value="BTB"/>
    <property type="match status" value="1"/>
</dbReference>
<dbReference type="PROSITE" id="PS50157">
    <property type="entry name" value="ZINC_FINGER_C2H2_2"/>
    <property type="match status" value="2"/>
</dbReference>
<protein>
    <submittedName>
        <fullName evidence="15">Zinc finger and SCAN domain-containing protein 10-like</fullName>
    </submittedName>
</protein>
<keyword evidence="5" id="KW-0862">Zinc</keyword>
<evidence type="ECO:0000256" key="8">
    <source>
        <dbReference type="ARBA" id="ARBA00023163"/>
    </source>
</evidence>
<reference evidence="15" key="1">
    <citation type="submission" date="2025-08" db="UniProtKB">
        <authorList>
            <consortium name="RefSeq"/>
        </authorList>
    </citation>
    <scope>IDENTIFICATION</scope>
    <source>
        <tissue evidence="15">Sperm</tissue>
    </source>
</reference>
<evidence type="ECO:0000256" key="7">
    <source>
        <dbReference type="ARBA" id="ARBA00023125"/>
    </source>
</evidence>
<keyword evidence="6" id="KW-0805">Transcription regulation</keyword>
<keyword evidence="3" id="KW-0677">Repeat</keyword>
<dbReference type="Gene3D" id="3.30.160.60">
    <property type="entry name" value="Classic Zinc Finger"/>
    <property type="match status" value="2"/>
</dbReference>
<dbReference type="PANTHER" id="PTHR46105:SF5">
    <property type="entry name" value="ZINC FINGER AND BTB DOMAIN-CONTAINING PROTEIN 44 ISOFORM X1"/>
    <property type="match status" value="1"/>
</dbReference>
<dbReference type="SUPFAM" id="SSF57667">
    <property type="entry name" value="beta-beta-alpha zinc fingers"/>
    <property type="match status" value="2"/>
</dbReference>
<dbReference type="GO" id="GO:0005634">
    <property type="term" value="C:nucleus"/>
    <property type="evidence" value="ECO:0007669"/>
    <property type="project" value="UniProtKB-SubCell"/>
</dbReference>
<evidence type="ECO:0000256" key="10">
    <source>
        <dbReference type="PROSITE-ProRule" id="PRU00042"/>
    </source>
</evidence>
<dbReference type="GO" id="GO:0008270">
    <property type="term" value="F:zinc ion binding"/>
    <property type="evidence" value="ECO:0007669"/>
    <property type="project" value="UniProtKB-KW"/>
</dbReference>
<keyword evidence="4 10" id="KW-0863">Zinc-finger</keyword>
<keyword evidence="9" id="KW-0539">Nucleus</keyword>
<evidence type="ECO:0000256" key="6">
    <source>
        <dbReference type="ARBA" id="ARBA00023015"/>
    </source>
</evidence>
<proteinExistence type="predicted"/>
<dbReference type="SUPFAM" id="SSF54695">
    <property type="entry name" value="POZ domain"/>
    <property type="match status" value="1"/>
</dbReference>
<dbReference type="PANTHER" id="PTHR46105">
    <property type="entry name" value="AGAP004733-PA"/>
    <property type="match status" value="1"/>
</dbReference>
<keyword evidence="8" id="KW-0804">Transcription</keyword>
<evidence type="ECO:0000259" key="13">
    <source>
        <dbReference type="PROSITE" id="PS50157"/>
    </source>
</evidence>
<sequence length="520" mass="55042">MAENAEDDVNLLSTKQLSTLLQELWELRERGSFCDVVVEVQSRRYLAHKAVLSSTSGYFRSLFLGAPCSSMGPFVVDFVSMGTFEQVLGYVYRGDVTVSRADVRPLRRAARKLELRCLVEACEPYVGCENGESNGRDDDDPFDIGNDFSAVAAAAAAVAPAADCDGWNGEREDRADKERDAGDAGGLGDDAGGLGDDYAGRGASPAHCIKSEPQCEPPAEGLAWPVKAEELGGRADCLYADAGGEGLDGGDDGDYDGDGRWRRVPPQGPAFGLEPEPAAMALSSASVSLEKRYRHAAGGAPERVQCGACGEPMDASVSLLREHSCTHLDLERLECRLCGARFAYVSEAVEHALAHTGVPVMACAHCGRRFVSERLMGVHASGRCRKNRGSRGGGGGGGRSAPPRHPASAASAGPRADCAERLPCKVCAEPLAQSMSALREHGRLHVDAERHACRVCGLQMTSSGNLVKHSLLHIGILLFCCDSCSKKFLFKNQLERHHKIRCCGGAMGGGYGGGGAAVGE</sequence>
<dbReference type="InterPro" id="IPR000210">
    <property type="entry name" value="BTB/POZ_dom"/>
</dbReference>
<feature type="compositionally biased region" description="Gly residues" evidence="11">
    <location>
        <begin position="183"/>
        <end position="195"/>
    </location>
</feature>
<evidence type="ECO:0000256" key="4">
    <source>
        <dbReference type="ARBA" id="ARBA00022771"/>
    </source>
</evidence>
<evidence type="ECO:0000256" key="11">
    <source>
        <dbReference type="SAM" id="MobiDB-lite"/>
    </source>
</evidence>